<evidence type="ECO:0000256" key="1">
    <source>
        <dbReference type="SAM" id="Phobius"/>
    </source>
</evidence>
<organism evidence="2 3">
    <name type="scientific">Francisella tularensis</name>
    <dbReference type="NCBI Taxonomy" id="263"/>
    <lineage>
        <taxon>Bacteria</taxon>
        <taxon>Pseudomonadati</taxon>
        <taxon>Pseudomonadota</taxon>
        <taxon>Gammaproteobacteria</taxon>
        <taxon>Thiotrichales</taxon>
        <taxon>Francisellaceae</taxon>
        <taxon>Francisella</taxon>
    </lineage>
</organism>
<feature type="transmembrane region" description="Helical" evidence="1">
    <location>
        <begin position="16"/>
        <end position="42"/>
    </location>
</feature>
<feature type="transmembrane region" description="Helical" evidence="1">
    <location>
        <begin position="78"/>
        <end position="98"/>
    </location>
</feature>
<dbReference type="Proteomes" id="UP000028987">
    <property type="component" value="Unassembled WGS sequence"/>
</dbReference>
<protein>
    <recommendedName>
        <fullName evidence="4">Cation/H+ exchanger domain-containing protein</fullName>
    </recommendedName>
</protein>
<sequence length="108" mass="12299">MLIGLKVLAIQDYRVFIVYSLIGIIVVTPARYISVVVSLFLVERNVKQLFSKDTYVMTWAGLRGGVSIALSLPEDSSSMFIFLVIYVYVITSIFIKGISFKRYMEFLL</sequence>
<evidence type="ECO:0000313" key="2">
    <source>
        <dbReference type="EMBL" id="KFJ41378.1"/>
    </source>
</evidence>
<keyword evidence="1" id="KW-0472">Membrane</keyword>
<keyword evidence="1" id="KW-0812">Transmembrane</keyword>
<accession>A0AAW3D570</accession>
<name>A0AAW3D570_FRATU</name>
<keyword evidence="1" id="KW-1133">Transmembrane helix</keyword>
<dbReference type="RefSeq" id="WP_003029094.1">
    <property type="nucleotide sequence ID" value="NZ_JAJVLI010000002.1"/>
</dbReference>
<evidence type="ECO:0000313" key="3">
    <source>
        <dbReference type="Proteomes" id="UP000028987"/>
    </source>
</evidence>
<dbReference type="EMBL" id="JOVO01000009">
    <property type="protein sequence ID" value="KFJ41378.1"/>
    <property type="molecule type" value="Genomic_DNA"/>
</dbReference>
<reference evidence="2 3" key="1">
    <citation type="submission" date="2014-06" db="EMBL/GenBank/DDBJ databases">
        <authorList>
            <person name="Bishop-Lilly K.A."/>
            <person name="Broomall S.M."/>
            <person name="Chain P.S."/>
            <person name="Chertkov O."/>
            <person name="Coyne S.R."/>
            <person name="Daligault H.E."/>
            <person name="Davenport K.W."/>
            <person name="Erkkila T."/>
            <person name="Frey K.G."/>
            <person name="Gibbons H.S."/>
            <person name="Gu W."/>
            <person name="Jaissle J."/>
            <person name="Johnson S.L."/>
            <person name="Koroleva G.I."/>
            <person name="Ladner J.T."/>
            <person name="Lo C.-C."/>
            <person name="Minogue T.D."/>
            <person name="Munk C."/>
            <person name="Palacios G.F."/>
            <person name="Redden C.L."/>
            <person name="Rosenzweig C.N."/>
            <person name="Scholz M.B."/>
            <person name="Teshima H."/>
            <person name="Xu Y."/>
        </authorList>
    </citation>
    <scope>NUCLEOTIDE SEQUENCE [LARGE SCALE GENOMIC DNA]</scope>
    <source>
        <strain evidence="2 3">FTZ</strain>
    </source>
</reference>
<gene>
    <name evidence="2" type="ORF">DR87_1004</name>
</gene>
<comment type="caution">
    <text evidence="2">The sequence shown here is derived from an EMBL/GenBank/DDBJ whole genome shotgun (WGS) entry which is preliminary data.</text>
</comment>
<evidence type="ECO:0008006" key="4">
    <source>
        <dbReference type="Google" id="ProtNLM"/>
    </source>
</evidence>
<proteinExistence type="predicted"/>
<dbReference type="AlphaFoldDB" id="A0AAW3D570"/>